<keyword evidence="6" id="KW-0813">Transport</keyword>
<dbReference type="PANTHER" id="PTHR43298:SF2">
    <property type="entry name" value="FMN_FAD EXPORTER YEEO-RELATED"/>
    <property type="match status" value="1"/>
</dbReference>
<dbReference type="NCBIfam" id="TIGR00797">
    <property type="entry name" value="matE"/>
    <property type="match status" value="1"/>
</dbReference>
<reference evidence="16" key="2">
    <citation type="submission" date="2021-04" db="EMBL/GenBank/DDBJ databases">
        <authorList>
            <person name="Gilroy R."/>
        </authorList>
    </citation>
    <scope>NUCLEOTIDE SEQUENCE</scope>
    <source>
        <strain evidence="16">CHK192-9172</strain>
    </source>
</reference>
<feature type="transmembrane region" description="Helical" evidence="15">
    <location>
        <begin position="394"/>
        <end position="414"/>
    </location>
</feature>
<protein>
    <recommendedName>
        <fullName evidence="5">Multidrug export protein MepA</fullName>
    </recommendedName>
    <alternativeName>
        <fullName evidence="14">Multidrug-efflux transporter</fullName>
    </alternativeName>
    <alternativeName>
        <fullName evidence="4">Probable multidrug resistance protein NorM</fullName>
    </alternativeName>
</protein>
<keyword evidence="12 15" id="KW-0472">Membrane</keyword>
<dbReference type="GO" id="GO:0042910">
    <property type="term" value="F:xenobiotic transmembrane transporter activity"/>
    <property type="evidence" value="ECO:0007669"/>
    <property type="project" value="InterPro"/>
</dbReference>
<evidence type="ECO:0000256" key="12">
    <source>
        <dbReference type="ARBA" id="ARBA00023136"/>
    </source>
</evidence>
<dbReference type="AlphaFoldDB" id="A0A9D2IEZ3"/>
<evidence type="ECO:0000256" key="15">
    <source>
        <dbReference type="SAM" id="Phobius"/>
    </source>
</evidence>
<feature type="transmembrane region" description="Helical" evidence="15">
    <location>
        <begin position="99"/>
        <end position="119"/>
    </location>
</feature>
<evidence type="ECO:0000256" key="10">
    <source>
        <dbReference type="ARBA" id="ARBA00022989"/>
    </source>
</evidence>
<feature type="transmembrane region" description="Helical" evidence="15">
    <location>
        <begin position="242"/>
        <end position="259"/>
    </location>
</feature>
<keyword evidence="13" id="KW-0046">Antibiotic resistance</keyword>
<feature type="transmembrane region" description="Helical" evidence="15">
    <location>
        <begin position="295"/>
        <end position="313"/>
    </location>
</feature>
<sequence>MHENEKIQLFERAPIPRAVAKLAVPMIFSSLVMVLYNMADTYFVGMMNDPVENAAVSLASPVLLAFNAVNNLFGVGTSSMMSRALGRKDYKTVSESSAFGFYCSLISGVIFGLLCGLLNSPLLTLIGADKTTWSATQGYMFWAVYLGAAPAILNVVMAYLVRSEGAAMHASIGTMSGCFLNIILDPVFILPWGLNMGAAGAGLATFLSNCMACLYFFVLLYVKRGNTFVCIDPRKFRLKKRIIIEVCGVGIPASIQNLLNVTGMTILNNFTSVYGADAVAAMGIAYKVYMVPMQVALGFSQGIMPLVSYTFAAGRIRRMKDTIMFALKLIVPVLAVVTIGYYAGADALIGLFMKNETIIEYGSAFLRGFCLGIVFLSIDFLAVGVFQALGLGRYALIFAIMRKVVLEIPALIVLNRLFPLYGLAYAQFVAELILSICAVVMLRHIFKKYGEKKNGNKKDRTVDWNLIRRKGKWQ</sequence>
<evidence type="ECO:0000256" key="8">
    <source>
        <dbReference type="ARBA" id="ARBA00022475"/>
    </source>
</evidence>
<dbReference type="PANTHER" id="PTHR43298">
    <property type="entry name" value="MULTIDRUG RESISTANCE PROTEIN NORM-RELATED"/>
    <property type="match status" value="1"/>
</dbReference>
<dbReference type="GO" id="GO:0015297">
    <property type="term" value="F:antiporter activity"/>
    <property type="evidence" value="ECO:0007669"/>
    <property type="project" value="UniProtKB-KW"/>
</dbReference>
<keyword evidence="7" id="KW-0050">Antiport</keyword>
<evidence type="ECO:0000313" key="17">
    <source>
        <dbReference type="Proteomes" id="UP000824024"/>
    </source>
</evidence>
<dbReference type="GO" id="GO:0005886">
    <property type="term" value="C:plasma membrane"/>
    <property type="evidence" value="ECO:0007669"/>
    <property type="project" value="UniProtKB-SubCell"/>
</dbReference>
<feature type="transmembrane region" description="Helical" evidence="15">
    <location>
        <begin position="172"/>
        <end position="194"/>
    </location>
</feature>
<dbReference type="InterPro" id="IPR002528">
    <property type="entry name" value="MATE_fam"/>
</dbReference>
<comment type="similarity">
    <text evidence="3">Belongs to the multi antimicrobial extrusion (MATE) (TC 2.A.66.1) family. MepA subfamily.</text>
</comment>
<dbReference type="GO" id="GO:0006811">
    <property type="term" value="P:monoatomic ion transport"/>
    <property type="evidence" value="ECO:0007669"/>
    <property type="project" value="UniProtKB-KW"/>
</dbReference>
<dbReference type="InterPro" id="IPR050222">
    <property type="entry name" value="MATE_MdtK"/>
</dbReference>
<comment type="subcellular location">
    <subcellularLocation>
        <location evidence="2">Cell membrane</location>
        <topology evidence="2">Multi-pass membrane protein</topology>
    </subcellularLocation>
</comment>
<dbReference type="InterPro" id="IPR045070">
    <property type="entry name" value="MATE_MepA-like"/>
</dbReference>
<keyword evidence="9 15" id="KW-0812">Transmembrane</keyword>
<evidence type="ECO:0000256" key="9">
    <source>
        <dbReference type="ARBA" id="ARBA00022692"/>
    </source>
</evidence>
<name>A0A9D2IEZ3_9FIRM</name>
<dbReference type="CDD" id="cd13143">
    <property type="entry name" value="MATE_MepA_like"/>
    <property type="match status" value="1"/>
</dbReference>
<dbReference type="Proteomes" id="UP000824024">
    <property type="component" value="Unassembled WGS sequence"/>
</dbReference>
<feature type="transmembrane region" description="Helical" evidence="15">
    <location>
        <begin position="364"/>
        <end position="382"/>
    </location>
</feature>
<feature type="transmembrane region" description="Helical" evidence="15">
    <location>
        <begin position="200"/>
        <end position="222"/>
    </location>
</feature>
<feature type="transmembrane region" description="Helical" evidence="15">
    <location>
        <begin position="139"/>
        <end position="160"/>
    </location>
</feature>
<feature type="transmembrane region" description="Helical" evidence="15">
    <location>
        <begin position="58"/>
        <end position="78"/>
    </location>
</feature>
<evidence type="ECO:0000256" key="3">
    <source>
        <dbReference type="ARBA" id="ARBA00008417"/>
    </source>
</evidence>
<proteinExistence type="inferred from homology"/>
<dbReference type="PIRSF" id="PIRSF006603">
    <property type="entry name" value="DinF"/>
    <property type="match status" value="1"/>
</dbReference>
<feature type="transmembrane region" description="Helical" evidence="15">
    <location>
        <begin position="20"/>
        <end position="38"/>
    </location>
</feature>
<dbReference type="Pfam" id="PF01554">
    <property type="entry name" value="MatE"/>
    <property type="match status" value="2"/>
</dbReference>
<evidence type="ECO:0000256" key="2">
    <source>
        <dbReference type="ARBA" id="ARBA00004651"/>
    </source>
</evidence>
<evidence type="ECO:0000313" key="16">
    <source>
        <dbReference type="EMBL" id="HIZ06597.1"/>
    </source>
</evidence>
<evidence type="ECO:0000256" key="13">
    <source>
        <dbReference type="ARBA" id="ARBA00023251"/>
    </source>
</evidence>
<evidence type="ECO:0000256" key="7">
    <source>
        <dbReference type="ARBA" id="ARBA00022449"/>
    </source>
</evidence>
<keyword evidence="8" id="KW-1003">Cell membrane</keyword>
<evidence type="ECO:0000256" key="5">
    <source>
        <dbReference type="ARBA" id="ARBA00022106"/>
    </source>
</evidence>
<dbReference type="EMBL" id="DXCH01000040">
    <property type="protein sequence ID" value="HIZ06597.1"/>
    <property type="molecule type" value="Genomic_DNA"/>
</dbReference>
<feature type="transmembrane region" description="Helical" evidence="15">
    <location>
        <begin position="420"/>
        <end position="442"/>
    </location>
</feature>
<evidence type="ECO:0000256" key="4">
    <source>
        <dbReference type="ARBA" id="ARBA00020268"/>
    </source>
</evidence>
<keyword evidence="11" id="KW-0406">Ion transport</keyword>
<evidence type="ECO:0000256" key="14">
    <source>
        <dbReference type="ARBA" id="ARBA00031636"/>
    </source>
</evidence>
<keyword evidence="10 15" id="KW-1133">Transmembrane helix</keyword>
<dbReference type="InterPro" id="IPR048279">
    <property type="entry name" value="MdtK-like"/>
</dbReference>
<gene>
    <name evidence="16" type="ORF">IAA08_01520</name>
</gene>
<evidence type="ECO:0000256" key="6">
    <source>
        <dbReference type="ARBA" id="ARBA00022448"/>
    </source>
</evidence>
<comment type="caution">
    <text evidence="16">The sequence shown here is derived from an EMBL/GenBank/DDBJ whole genome shotgun (WGS) entry which is preliminary data.</text>
</comment>
<reference evidence="16" key="1">
    <citation type="journal article" date="2021" name="PeerJ">
        <title>Extensive microbial diversity within the chicken gut microbiome revealed by metagenomics and culture.</title>
        <authorList>
            <person name="Gilroy R."/>
            <person name="Ravi A."/>
            <person name="Getino M."/>
            <person name="Pursley I."/>
            <person name="Horton D.L."/>
            <person name="Alikhan N.F."/>
            <person name="Baker D."/>
            <person name="Gharbi K."/>
            <person name="Hall N."/>
            <person name="Watson M."/>
            <person name="Adriaenssens E.M."/>
            <person name="Foster-Nyarko E."/>
            <person name="Jarju S."/>
            <person name="Secka A."/>
            <person name="Antonio M."/>
            <person name="Oren A."/>
            <person name="Chaudhuri R.R."/>
            <person name="La Ragione R."/>
            <person name="Hildebrand F."/>
            <person name="Pallen M.J."/>
        </authorList>
    </citation>
    <scope>NUCLEOTIDE SEQUENCE</scope>
    <source>
        <strain evidence="16">CHK192-9172</strain>
    </source>
</reference>
<evidence type="ECO:0000256" key="11">
    <source>
        <dbReference type="ARBA" id="ARBA00023065"/>
    </source>
</evidence>
<evidence type="ECO:0000256" key="1">
    <source>
        <dbReference type="ARBA" id="ARBA00003408"/>
    </source>
</evidence>
<dbReference type="GO" id="GO:0046677">
    <property type="term" value="P:response to antibiotic"/>
    <property type="evidence" value="ECO:0007669"/>
    <property type="project" value="UniProtKB-KW"/>
</dbReference>
<organism evidence="16 17">
    <name type="scientific">Candidatus Eubacterium avistercoris</name>
    <dbReference type="NCBI Taxonomy" id="2838567"/>
    <lineage>
        <taxon>Bacteria</taxon>
        <taxon>Bacillati</taxon>
        <taxon>Bacillota</taxon>
        <taxon>Clostridia</taxon>
        <taxon>Eubacteriales</taxon>
        <taxon>Eubacteriaceae</taxon>
        <taxon>Eubacterium</taxon>
    </lineage>
</organism>
<feature type="transmembrane region" description="Helical" evidence="15">
    <location>
        <begin position="325"/>
        <end position="344"/>
    </location>
</feature>
<accession>A0A9D2IEZ3</accession>
<comment type="function">
    <text evidence="1">Multidrug efflux pump.</text>
</comment>